<dbReference type="PANTHER" id="PTHR45670">
    <property type="entry name" value="E3 UBIQUITIN-PROTEIN LIGASE TRIP12"/>
    <property type="match status" value="1"/>
</dbReference>
<dbReference type="InterPro" id="IPR045322">
    <property type="entry name" value="HECTD1/TRIP12-like"/>
</dbReference>
<dbReference type="GO" id="GO:0000209">
    <property type="term" value="P:protein polyubiquitination"/>
    <property type="evidence" value="ECO:0000318"/>
    <property type="project" value="GO_Central"/>
</dbReference>
<feature type="region of interest" description="Disordered" evidence="8">
    <location>
        <begin position="1423"/>
        <end position="1451"/>
    </location>
</feature>
<feature type="region of interest" description="Disordered" evidence="8">
    <location>
        <begin position="1683"/>
        <end position="1748"/>
    </location>
</feature>
<dbReference type="PROSITE" id="PS50176">
    <property type="entry name" value="ARM_REPEAT"/>
    <property type="match status" value="1"/>
</dbReference>
<dbReference type="InterPro" id="IPR016024">
    <property type="entry name" value="ARM-type_fold"/>
</dbReference>
<feature type="compositionally biased region" description="Gly residues" evidence="8">
    <location>
        <begin position="1160"/>
        <end position="1171"/>
    </location>
</feature>
<dbReference type="InterPro" id="IPR057948">
    <property type="entry name" value="TPR_TRIP12_N"/>
</dbReference>
<dbReference type="OrthoDB" id="423283at2759"/>
<feature type="region of interest" description="Disordered" evidence="8">
    <location>
        <begin position="1373"/>
        <end position="1402"/>
    </location>
</feature>
<feature type="compositionally biased region" description="Basic and acidic residues" evidence="8">
    <location>
        <begin position="1135"/>
        <end position="1148"/>
    </location>
</feature>
<dbReference type="Proteomes" id="UP000006906">
    <property type="component" value="Chromosome 7"/>
</dbReference>
<evidence type="ECO:0000256" key="6">
    <source>
        <dbReference type="PROSITE-ProRule" id="PRU00104"/>
    </source>
</evidence>
<dbReference type="EMBL" id="CM008968">
    <property type="protein sequence ID" value="PNW80327.1"/>
    <property type="molecule type" value="Genomic_DNA"/>
</dbReference>
<dbReference type="InterPro" id="IPR035983">
    <property type="entry name" value="Hect_E3_ubiquitin_ligase"/>
</dbReference>
<feature type="compositionally biased region" description="Acidic residues" evidence="8">
    <location>
        <begin position="1383"/>
        <end position="1393"/>
    </location>
</feature>
<gene>
    <name evidence="10" type="ORF">CHLRE_07g312900v5</name>
</gene>
<evidence type="ECO:0000256" key="7">
    <source>
        <dbReference type="PROSITE-ProRule" id="PRU00259"/>
    </source>
</evidence>
<feature type="active site" description="Glycyl thioester intermediate" evidence="6">
    <location>
        <position position="2076"/>
    </location>
</feature>
<dbReference type="Gene3D" id="1.25.10.10">
    <property type="entry name" value="Leucine-rich Repeat Variant"/>
    <property type="match status" value="1"/>
</dbReference>
<dbReference type="SMART" id="SM00185">
    <property type="entry name" value="ARM"/>
    <property type="match status" value="3"/>
</dbReference>
<feature type="compositionally biased region" description="Polar residues" evidence="8">
    <location>
        <begin position="1430"/>
        <end position="1445"/>
    </location>
</feature>
<accession>A0A2K3DIG8</accession>
<feature type="compositionally biased region" description="Low complexity" evidence="8">
    <location>
        <begin position="1251"/>
        <end position="1333"/>
    </location>
</feature>
<dbReference type="PaxDb" id="3055-EDP07032"/>
<feature type="region of interest" description="Disordered" evidence="8">
    <location>
        <begin position="1022"/>
        <end position="1333"/>
    </location>
</feature>
<dbReference type="GO" id="GO:0043161">
    <property type="term" value="P:proteasome-mediated ubiquitin-dependent protein catabolic process"/>
    <property type="evidence" value="ECO:0000318"/>
    <property type="project" value="GO_Central"/>
</dbReference>
<dbReference type="SMART" id="SM00119">
    <property type="entry name" value="HECTc"/>
    <property type="match status" value="1"/>
</dbReference>
<dbReference type="PROSITE" id="PS50237">
    <property type="entry name" value="HECT"/>
    <property type="match status" value="1"/>
</dbReference>
<feature type="compositionally biased region" description="Acidic residues" evidence="8">
    <location>
        <begin position="1210"/>
        <end position="1230"/>
    </location>
</feature>
<evidence type="ECO:0000256" key="3">
    <source>
        <dbReference type="ARBA" id="ARBA00012485"/>
    </source>
</evidence>
<dbReference type="SUPFAM" id="SSF56204">
    <property type="entry name" value="Hect, E3 ligase catalytic domain"/>
    <property type="match status" value="1"/>
</dbReference>
<comment type="similarity">
    <text evidence="2">Belongs to the UPL family. K-HECT subfamily.</text>
</comment>
<name>A0A2K3DIG8_CHLRE</name>
<dbReference type="InterPro" id="IPR000225">
    <property type="entry name" value="Armadillo"/>
</dbReference>
<dbReference type="ExpressionAtlas" id="A0A2K3DIG8">
    <property type="expression patterns" value="baseline"/>
</dbReference>
<proteinExistence type="inferred from homology"/>
<comment type="catalytic activity">
    <reaction evidence="1">
        <text>S-ubiquitinyl-[E2 ubiquitin-conjugating enzyme]-L-cysteine + [acceptor protein]-L-lysine = [E2 ubiquitin-conjugating enzyme]-L-cysteine + N(6)-ubiquitinyl-[acceptor protein]-L-lysine.</text>
        <dbReference type="EC" id="2.3.2.26"/>
    </reaction>
</comment>
<dbReference type="Gene3D" id="3.90.1750.10">
    <property type="entry name" value="Hect, E3 ligase catalytic domains"/>
    <property type="match status" value="1"/>
</dbReference>
<feature type="compositionally biased region" description="Basic and acidic residues" evidence="8">
    <location>
        <begin position="1683"/>
        <end position="1698"/>
    </location>
</feature>
<evidence type="ECO:0000259" key="9">
    <source>
        <dbReference type="PROSITE" id="PS50237"/>
    </source>
</evidence>
<reference evidence="10 11" key="1">
    <citation type="journal article" date="2007" name="Science">
        <title>The Chlamydomonas genome reveals the evolution of key animal and plant functions.</title>
        <authorList>
            <person name="Merchant S.S."/>
            <person name="Prochnik S.E."/>
            <person name="Vallon O."/>
            <person name="Harris E.H."/>
            <person name="Karpowicz S.J."/>
            <person name="Witman G.B."/>
            <person name="Terry A."/>
            <person name="Salamov A."/>
            <person name="Fritz-Laylin L.K."/>
            <person name="Marechal-Drouard L."/>
            <person name="Marshall W.F."/>
            <person name="Qu L.H."/>
            <person name="Nelson D.R."/>
            <person name="Sanderfoot A.A."/>
            <person name="Spalding M.H."/>
            <person name="Kapitonov V.V."/>
            <person name="Ren Q."/>
            <person name="Ferris P."/>
            <person name="Lindquist E."/>
            <person name="Shapiro H."/>
            <person name="Lucas S.M."/>
            <person name="Grimwood J."/>
            <person name="Schmutz J."/>
            <person name="Cardol P."/>
            <person name="Cerutti H."/>
            <person name="Chanfreau G."/>
            <person name="Chen C.L."/>
            <person name="Cognat V."/>
            <person name="Croft M.T."/>
            <person name="Dent R."/>
            <person name="Dutcher S."/>
            <person name="Fernandez E."/>
            <person name="Fukuzawa H."/>
            <person name="Gonzalez-Ballester D."/>
            <person name="Gonzalez-Halphen D."/>
            <person name="Hallmann A."/>
            <person name="Hanikenne M."/>
            <person name="Hippler M."/>
            <person name="Inwood W."/>
            <person name="Jabbari K."/>
            <person name="Kalanon M."/>
            <person name="Kuras R."/>
            <person name="Lefebvre P.A."/>
            <person name="Lemaire S.D."/>
            <person name="Lobanov A.V."/>
            <person name="Lohr M."/>
            <person name="Manuell A."/>
            <person name="Meier I."/>
            <person name="Mets L."/>
            <person name="Mittag M."/>
            <person name="Mittelmeier T."/>
            <person name="Moroney J.V."/>
            <person name="Moseley J."/>
            <person name="Napoli C."/>
            <person name="Nedelcu A.M."/>
            <person name="Niyogi K."/>
            <person name="Novoselov S.V."/>
            <person name="Paulsen I.T."/>
            <person name="Pazour G."/>
            <person name="Purton S."/>
            <person name="Ral J.P."/>
            <person name="Riano-Pachon D.M."/>
            <person name="Riekhof W."/>
            <person name="Rymarquis L."/>
            <person name="Schroda M."/>
            <person name="Stern D."/>
            <person name="Umen J."/>
            <person name="Willows R."/>
            <person name="Wilson N."/>
            <person name="Zimmer S.L."/>
            <person name="Allmer J."/>
            <person name="Balk J."/>
            <person name="Bisova K."/>
            <person name="Chen C.J."/>
            <person name="Elias M."/>
            <person name="Gendler K."/>
            <person name="Hauser C."/>
            <person name="Lamb M.R."/>
            <person name="Ledford H."/>
            <person name="Long J.C."/>
            <person name="Minagawa J."/>
            <person name="Page M.D."/>
            <person name="Pan J."/>
            <person name="Pootakham W."/>
            <person name="Roje S."/>
            <person name="Rose A."/>
            <person name="Stahlberg E."/>
            <person name="Terauchi A.M."/>
            <person name="Yang P."/>
            <person name="Ball S."/>
            <person name="Bowler C."/>
            <person name="Dieckmann C.L."/>
            <person name="Gladyshev V.N."/>
            <person name="Green P."/>
            <person name="Jorgensen R."/>
            <person name="Mayfield S."/>
            <person name="Mueller-Roeber B."/>
            <person name="Rajamani S."/>
            <person name="Sayre R.T."/>
            <person name="Brokstein P."/>
            <person name="Dubchak I."/>
            <person name="Goodstein D."/>
            <person name="Hornick L."/>
            <person name="Huang Y.W."/>
            <person name="Jhaveri J."/>
            <person name="Luo Y."/>
            <person name="Martinez D."/>
            <person name="Ngau W.C."/>
            <person name="Otillar B."/>
            <person name="Poliakov A."/>
            <person name="Porter A."/>
            <person name="Szajkowski L."/>
            <person name="Werner G."/>
            <person name="Zhou K."/>
            <person name="Grigoriev I.V."/>
            <person name="Rokhsar D.S."/>
            <person name="Grossman A.R."/>
        </authorList>
    </citation>
    <scope>NUCLEOTIDE SEQUENCE [LARGE SCALE GENOMIC DNA]</scope>
    <source>
        <strain evidence="11">CC-503</strain>
    </source>
</reference>
<feature type="region of interest" description="Disordered" evidence="8">
    <location>
        <begin position="2033"/>
        <end position="2052"/>
    </location>
</feature>
<feature type="compositionally biased region" description="Low complexity" evidence="8">
    <location>
        <begin position="1033"/>
        <end position="1063"/>
    </location>
</feature>
<dbReference type="Pfam" id="PF00632">
    <property type="entry name" value="HECT"/>
    <property type="match status" value="1"/>
</dbReference>
<evidence type="ECO:0000256" key="8">
    <source>
        <dbReference type="SAM" id="MobiDB-lite"/>
    </source>
</evidence>
<dbReference type="InterPro" id="IPR011989">
    <property type="entry name" value="ARM-like"/>
</dbReference>
<evidence type="ECO:0000313" key="11">
    <source>
        <dbReference type="Proteomes" id="UP000006906"/>
    </source>
</evidence>
<evidence type="ECO:0000256" key="1">
    <source>
        <dbReference type="ARBA" id="ARBA00000885"/>
    </source>
</evidence>
<feature type="repeat" description="ARM" evidence="7">
    <location>
        <begin position="249"/>
        <end position="278"/>
    </location>
</feature>
<dbReference type="PANTHER" id="PTHR45670:SF1">
    <property type="entry name" value="E3 UBIQUITIN-PROTEIN LIGASE HECTD1"/>
    <property type="match status" value="1"/>
</dbReference>
<dbReference type="RefSeq" id="XP_042922394.1">
    <property type="nucleotide sequence ID" value="XM_043063826.1"/>
</dbReference>
<dbReference type="KEGG" id="cre:CHLRE_07g312900v5"/>
<feature type="region of interest" description="Disordered" evidence="8">
    <location>
        <begin position="1"/>
        <end position="163"/>
    </location>
</feature>
<keyword evidence="5 6" id="KW-0833">Ubl conjugation pathway</keyword>
<dbReference type="SUPFAM" id="SSF48371">
    <property type="entry name" value="ARM repeat"/>
    <property type="match status" value="1"/>
</dbReference>
<organism evidence="10 11">
    <name type="scientific">Chlamydomonas reinhardtii</name>
    <name type="common">Chlamydomonas smithii</name>
    <dbReference type="NCBI Taxonomy" id="3055"/>
    <lineage>
        <taxon>Eukaryota</taxon>
        <taxon>Viridiplantae</taxon>
        <taxon>Chlorophyta</taxon>
        <taxon>core chlorophytes</taxon>
        <taxon>Chlorophyceae</taxon>
        <taxon>CS clade</taxon>
        <taxon>Chlamydomonadales</taxon>
        <taxon>Chlamydomonadaceae</taxon>
        <taxon>Chlamydomonas</taxon>
    </lineage>
</organism>
<feature type="compositionally biased region" description="Basic and acidic residues" evidence="8">
    <location>
        <begin position="1095"/>
        <end position="1106"/>
    </location>
</feature>
<evidence type="ECO:0000256" key="4">
    <source>
        <dbReference type="ARBA" id="ARBA00022679"/>
    </source>
</evidence>
<dbReference type="GO" id="GO:0061630">
    <property type="term" value="F:ubiquitin protein ligase activity"/>
    <property type="evidence" value="ECO:0000318"/>
    <property type="project" value="GO_Central"/>
</dbReference>
<dbReference type="Gene3D" id="3.30.2410.10">
    <property type="entry name" value="Hect, E3 ligase catalytic domain"/>
    <property type="match status" value="1"/>
</dbReference>
<evidence type="ECO:0000256" key="5">
    <source>
        <dbReference type="ARBA" id="ARBA00022786"/>
    </source>
</evidence>
<dbReference type="Gramene" id="PNW80327">
    <property type="protein sequence ID" value="PNW80327"/>
    <property type="gene ID" value="CHLRE_07g312900v5"/>
</dbReference>
<dbReference type="GeneID" id="5726328"/>
<dbReference type="STRING" id="3055.A0A2K3DIG8"/>
<feature type="compositionally biased region" description="Basic and acidic residues" evidence="8">
    <location>
        <begin position="1"/>
        <end position="13"/>
    </location>
</feature>
<keyword evidence="4" id="KW-0808">Transferase</keyword>
<feature type="domain" description="HECT" evidence="9">
    <location>
        <begin position="1767"/>
        <end position="2109"/>
    </location>
</feature>
<feature type="compositionally biased region" description="Low complexity" evidence="8">
    <location>
        <begin position="698"/>
        <end position="707"/>
    </location>
</feature>
<feature type="compositionally biased region" description="Low complexity" evidence="8">
    <location>
        <begin position="1725"/>
        <end position="1742"/>
    </location>
</feature>
<evidence type="ECO:0000256" key="2">
    <source>
        <dbReference type="ARBA" id="ARBA00006331"/>
    </source>
</evidence>
<dbReference type="Pfam" id="PF25579">
    <property type="entry name" value="TPR_TRIP12_N"/>
    <property type="match status" value="1"/>
</dbReference>
<dbReference type="InParanoid" id="A0A2K3DIG8"/>
<keyword evidence="11" id="KW-1185">Reference proteome</keyword>
<dbReference type="InterPro" id="IPR000569">
    <property type="entry name" value="HECT_dom"/>
</dbReference>
<sequence length="2109" mass="214553">METRSKRNRRDEAPDAAQQSTKEPQQGRGGKAPRGAGNKGPGHAAAAQKDKQIAGVSTSPPAELPAQAQAGRVTRSGRGASGSQPPQQPVKGRRTRTKAQEAPAAEVQSKAKAEATAEATEQQGVPGSGAAAAEQQKPNPSGRGASAQPDQGRGMANRQGRSAMDEDKELADMFARGGAGSALQGLLRKLGAGFEDVMPMGMSGSRLKAIMTGLRQMDDEVAQLSALSELNELLSISTEDNLATFPIESMVPLLIQLLNAEHNPDIMLMAARALTFLADVLPQSCSAIVRHGAVPAFCARLLTIEYIDLAEQSLQALEKLSHEHSPSLLQNGGLLAVLSYLDFFPTGVQRTATATAANICRSLTQMPSAASSSTAQAAVKEAIPILTGLLHYSDAKVVDNACVSLSYIAEASAGQPALLEALTSGGLVGQALQLIGLSDTGAMTSQLSLSTYYGLLKLLSTAAASSAGVATTLLGAGVLATTRTLLATSPLLMAGPGGAGASSLLRTPDQLYDVMGLLHEVLPPVPDSQSLVAAGAAVELPGQGAAAGGSRSGSAASRGSELQSYLGAHPPLTAQLCGDILPLVLNSYSATVMPEVRARALRVLLQVLTACPAAQLRESLRDLPLASFLASLLAGRDTPTCAAALHCSEVLMAQLPDVFKHVFLKEGVAHAIEQLAAPAAAGASGAGSPAPPPPLAAPPNARRAPSPTAEDGRRVTRSASARGEDKGAAGAASPGAPSAATGAAAATAVAAATRAIPGSPGGLTLRASLAARALRFQKAHYDAGCGAPQTEGLLQVRALLQRLPAAPTSTLTDLLAIMGASSGSTASAGLSPAAGGAPPGGVSVFELLNSGAVKSLYDFLTGADLPAAAAGSADGADERANAVLRRIAALTRAGLTPAAGSPCNPPLVGLVRKLQAALSSSENFPVYHGRAAPPPGSGSFRSGGMYGGRGGSMGGSGGALQPGSLSSGLSMLTHPFKLRLCRHSSDNSLRDYSTNIVLIEPLATMAAIEEFLWSRVYRGVAPGSAPPPPQPPQAQAQQPAADQRQAATSAGAAAAGSNAPGAGAAAGGGTAAGTQSHPIPVDDGAGNRRVTRAQAARERAEAEAATRRTGAVPVPTRGNRRSGGGTAGEAGADQRMADPGEELKEAGRLGRRRSGRREVGGGAGSGAGAGDQLGDSSDPDPELEVDDGHDSGDGEGDADMDDAAGGGDAMFDEDDDDFDDDAMDGDDGDVELGTMTVHDLHVDQDPGRGVQAPAGAAGSSQQPAAAGAPAAKPGAAPGGAAATTRPTSAWGNRAAGAAAGAPASGSAAAAAPDGAAAPGPAGQAQGGAARSAAHEAAPARMVFVLGSGPNGGGGEERPPLSSACTVFQAIQQLQNQQQQAGAEDGDEDGEDEGGGGGQRRGRRLWEEIHTLYYRPATPADAAAVDGATGQTSTARGAADSGSTAGVSGPLGRWANTPLRELLSPRVPSDLSCSATCREVLALMALLEAVNRLGPRACAELDAAGAGGAEEAAAGPLEATRHAARDEFVSAKLSSKLGQQLKDVLAICGGGMPAWCNSLVGPCRFLFPFEIRKRYFYCTAFGLGRALQHMQQLHTAEAGGALAAAADRDGRELRVGRLQRQKVRVSRKRILESAAKVMELYARSRAVLELEYFNEVGTGLGPTLEFYTLLSHELQRKDLGMWRHEEQDDTQKQKQDKQRAGSGGGDGGAKPSAPTPGSPDRMDVDGGPATTAAAQGQGGSTPPRVQSGSVLVSVPSRRGEAANHDECEYVNAPWGLFPRPLPPASVSGSGGAGAAAAKVVEHFRLLGRTLAKALQDNRLLDLPLSHVFFAAALGSPLDMWDIARFDPGLGATLARLHAALVAHRAAGGAVSGPLLVDGVPLEDLCITFVLPGQPDYPLRPGGGDMVVSTAEQLAEYMAAVTDATLGSGVAAQMGAFREGFNEVFSLSTLSIFNEDEIEVLLCGSGERWTLQALSEAIKFDHGYTANSQPVKYLLEIMSELDAADQRAFLRFVTGCPRLPPGGLTALQPRLTVVRKHPSGGDGPSNGPTPVGSFQEAGLGGAGTMCAADADLPSVMTCANYIKLPPYSSKAVMAARLMYAIREGQGSFDLS</sequence>
<feature type="region of interest" description="Disordered" evidence="8">
    <location>
        <begin position="681"/>
        <end position="737"/>
    </location>
</feature>
<evidence type="ECO:0000313" key="10">
    <source>
        <dbReference type="EMBL" id="PNW80327.1"/>
    </source>
</evidence>
<feature type="compositionally biased region" description="Low complexity" evidence="8">
    <location>
        <begin position="728"/>
        <end position="737"/>
    </location>
</feature>
<feature type="compositionally biased region" description="Gly residues" evidence="8">
    <location>
        <begin position="27"/>
        <end position="40"/>
    </location>
</feature>
<dbReference type="FunCoup" id="A0A2K3DIG8">
    <property type="interactions" value="2011"/>
</dbReference>
<dbReference type="EC" id="2.3.2.26" evidence="3"/>
<protein>
    <recommendedName>
        <fullName evidence="3">HECT-type E3 ubiquitin transferase</fullName>
        <ecNumber evidence="3">2.3.2.26</ecNumber>
    </recommendedName>
</protein>
<feature type="compositionally biased region" description="Acidic residues" evidence="8">
    <location>
        <begin position="1193"/>
        <end position="1202"/>
    </location>
</feature>